<protein>
    <submittedName>
        <fullName evidence="1">17618_t:CDS:1</fullName>
    </submittedName>
</protein>
<dbReference type="EMBL" id="CAJVPW010008010">
    <property type="protein sequence ID" value="CAG8588389.1"/>
    <property type="molecule type" value="Genomic_DNA"/>
</dbReference>
<comment type="caution">
    <text evidence="1">The sequence shown here is derived from an EMBL/GenBank/DDBJ whole genome shotgun (WGS) entry which is preliminary data.</text>
</comment>
<gene>
    <name evidence="1" type="ORF">SPELUC_LOCUS6648</name>
</gene>
<evidence type="ECO:0000313" key="1">
    <source>
        <dbReference type="EMBL" id="CAG8588389.1"/>
    </source>
</evidence>
<organism evidence="1 2">
    <name type="scientific">Cetraspora pellucida</name>
    <dbReference type="NCBI Taxonomy" id="1433469"/>
    <lineage>
        <taxon>Eukaryota</taxon>
        <taxon>Fungi</taxon>
        <taxon>Fungi incertae sedis</taxon>
        <taxon>Mucoromycota</taxon>
        <taxon>Glomeromycotina</taxon>
        <taxon>Glomeromycetes</taxon>
        <taxon>Diversisporales</taxon>
        <taxon>Gigasporaceae</taxon>
        <taxon>Cetraspora</taxon>
    </lineage>
</organism>
<reference evidence="1" key="1">
    <citation type="submission" date="2021-06" db="EMBL/GenBank/DDBJ databases">
        <authorList>
            <person name="Kallberg Y."/>
            <person name="Tangrot J."/>
            <person name="Rosling A."/>
        </authorList>
    </citation>
    <scope>NUCLEOTIDE SEQUENCE</scope>
    <source>
        <strain evidence="1">28 12/20/2015</strain>
    </source>
</reference>
<sequence length="135" mass="14034">SAVGILGISGILDNSGIYADVPSVTIANIPVNVLCGILAVITVDVPVTVFAIVLAVIAAGMLVAVAVVDFVVAAVVLVIVAAIVFVVVAAEEQNESQMNLFSIMFRLDTTSTPHKNKIDEYLKIDQVPVATDSLN</sequence>
<proteinExistence type="predicted"/>
<dbReference type="Proteomes" id="UP000789366">
    <property type="component" value="Unassembled WGS sequence"/>
</dbReference>
<feature type="non-terminal residue" evidence="1">
    <location>
        <position position="1"/>
    </location>
</feature>
<name>A0ACA9MF35_9GLOM</name>
<keyword evidence="2" id="KW-1185">Reference proteome</keyword>
<accession>A0ACA9MF35</accession>
<evidence type="ECO:0000313" key="2">
    <source>
        <dbReference type="Proteomes" id="UP000789366"/>
    </source>
</evidence>